<name>A0ABT1QDP1_9NOCA</name>
<comment type="caution">
    <text evidence="3">The sequence shown here is derived from an EMBL/GenBank/DDBJ whole genome shotgun (WGS) entry which is preliminary data.</text>
</comment>
<dbReference type="InterPro" id="IPR007372">
    <property type="entry name" value="Lipid/polyisoprenoid-bd_YceI"/>
</dbReference>
<evidence type="ECO:0000259" key="2">
    <source>
        <dbReference type="SMART" id="SM00867"/>
    </source>
</evidence>
<sequence>MKKLWLAIGGIVAVVVLAVLVGPWAYGRFIAEDDAPAASVSTEGAEAASGPVDGQWTVAPGEESNQTSAGYTVHEILNGASVTVVGSTGEVTGSATVEAEKLIAGEVSVQVAGITTDQSRRDNQFRGNVMDTDTYPTATFTVDEPVDLSGLPADGSVGTVTAQGTLTLKGQSRPVTVDIDVLRSGDDLIASGSIPVTWTDFGVQPPSLGFVTVDGSGTVDFLVSLARS</sequence>
<keyword evidence="4" id="KW-1185">Reference proteome</keyword>
<evidence type="ECO:0000313" key="3">
    <source>
        <dbReference type="EMBL" id="MCQ4120376.1"/>
    </source>
</evidence>
<dbReference type="InterPro" id="IPR036761">
    <property type="entry name" value="TTHA0802/YceI-like_sf"/>
</dbReference>
<comment type="similarity">
    <text evidence="1">Belongs to the UPF0312 family.</text>
</comment>
<organism evidence="3 4">
    <name type="scientific">Rhodococcus tibetensis</name>
    <dbReference type="NCBI Taxonomy" id="2965064"/>
    <lineage>
        <taxon>Bacteria</taxon>
        <taxon>Bacillati</taxon>
        <taxon>Actinomycetota</taxon>
        <taxon>Actinomycetes</taxon>
        <taxon>Mycobacteriales</taxon>
        <taxon>Nocardiaceae</taxon>
        <taxon>Rhodococcus</taxon>
    </lineage>
</organism>
<dbReference type="Proteomes" id="UP001524501">
    <property type="component" value="Unassembled WGS sequence"/>
</dbReference>
<dbReference type="PANTHER" id="PTHR34406">
    <property type="entry name" value="PROTEIN YCEI"/>
    <property type="match status" value="1"/>
</dbReference>
<reference evidence="3 4" key="1">
    <citation type="submission" date="2022-07" db="EMBL/GenBank/DDBJ databases">
        <title>Degradation activity of malathion, p-nitrophenol and potential low-temperature adaptation strategy of Rhodococcus sp. FXJ9.536.</title>
        <authorList>
            <person name="Huang J."/>
            <person name="Huang Y."/>
        </authorList>
    </citation>
    <scope>NUCLEOTIDE SEQUENCE [LARGE SCALE GENOMIC DNA]</scope>
    <source>
        <strain evidence="3 4">FXJ9.536</strain>
    </source>
</reference>
<dbReference type="SUPFAM" id="SSF101874">
    <property type="entry name" value="YceI-like"/>
    <property type="match status" value="1"/>
</dbReference>
<evidence type="ECO:0000313" key="4">
    <source>
        <dbReference type="Proteomes" id="UP001524501"/>
    </source>
</evidence>
<evidence type="ECO:0000256" key="1">
    <source>
        <dbReference type="ARBA" id="ARBA00008812"/>
    </source>
</evidence>
<gene>
    <name evidence="3" type="ORF">NOF53_14545</name>
</gene>
<feature type="domain" description="Lipid/polyisoprenoid-binding YceI-like" evidence="2">
    <location>
        <begin position="55"/>
        <end position="226"/>
    </location>
</feature>
<dbReference type="PANTHER" id="PTHR34406:SF1">
    <property type="entry name" value="PROTEIN YCEI"/>
    <property type="match status" value="1"/>
</dbReference>
<proteinExistence type="inferred from homology"/>
<dbReference type="Pfam" id="PF04264">
    <property type="entry name" value="YceI"/>
    <property type="match status" value="1"/>
</dbReference>
<protein>
    <submittedName>
        <fullName evidence="3">YceI family protein</fullName>
    </submittedName>
</protein>
<dbReference type="EMBL" id="JANFQF010000011">
    <property type="protein sequence ID" value="MCQ4120376.1"/>
    <property type="molecule type" value="Genomic_DNA"/>
</dbReference>
<dbReference type="Gene3D" id="2.40.128.110">
    <property type="entry name" value="Lipid/polyisoprenoid-binding, YceI-like"/>
    <property type="match status" value="1"/>
</dbReference>
<dbReference type="RefSeq" id="WP_255969611.1">
    <property type="nucleotide sequence ID" value="NZ_JANFQF010000011.1"/>
</dbReference>
<accession>A0ABT1QDP1</accession>
<dbReference type="SMART" id="SM00867">
    <property type="entry name" value="YceI"/>
    <property type="match status" value="1"/>
</dbReference>